<evidence type="ECO:0000313" key="4">
    <source>
        <dbReference type="Proteomes" id="UP000308652"/>
    </source>
</evidence>
<proteinExistence type="predicted"/>
<keyword evidence="2" id="KW-1133">Transmembrane helix</keyword>
<dbReference type="AlphaFoldDB" id="A0A5C3M5P0"/>
<keyword evidence="2" id="KW-0472">Membrane</keyword>
<dbReference type="InterPro" id="IPR021013">
    <property type="entry name" value="ATPase_Vma12"/>
</dbReference>
<sequence>MSNSNASELNISLEPHLWDALAPLPSLLPPALKSGLTPYLSNPKPATIPYNVLQEISQWSRTTAGSASLQSHRPPLQPQSYTMIALLAGTTTSPERKFGKYVPKKEPDEVEARNASERKTVTALVNALLSIVGAGVATWWAADKTGWRNEWRVLFALFVAIVVAIAEAGLYLIWQSRRSPMKSASQTRRSIAAARHKKEDDISTLPGPDIKPTGKKTNETANLRQRR</sequence>
<gene>
    <name evidence="3" type="ORF">BDQ12DRAFT_518991</name>
</gene>
<keyword evidence="4" id="KW-1185">Reference proteome</keyword>
<name>A0A5C3M5P0_9AGAR</name>
<reference evidence="3 4" key="1">
    <citation type="journal article" date="2019" name="Nat. Ecol. Evol.">
        <title>Megaphylogeny resolves global patterns of mushroom evolution.</title>
        <authorList>
            <person name="Varga T."/>
            <person name="Krizsan K."/>
            <person name="Foldi C."/>
            <person name="Dima B."/>
            <person name="Sanchez-Garcia M."/>
            <person name="Sanchez-Ramirez S."/>
            <person name="Szollosi G.J."/>
            <person name="Szarkandi J.G."/>
            <person name="Papp V."/>
            <person name="Albert L."/>
            <person name="Andreopoulos W."/>
            <person name="Angelini C."/>
            <person name="Antonin V."/>
            <person name="Barry K.W."/>
            <person name="Bougher N.L."/>
            <person name="Buchanan P."/>
            <person name="Buyck B."/>
            <person name="Bense V."/>
            <person name="Catcheside P."/>
            <person name="Chovatia M."/>
            <person name="Cooper J."/>
            <person name="Damon W."/>
            <person name="Desjardin D."/>
            <person name="Finy P."/>
            <person name="Geml J."/>
            <person name="Haridas S."/>
            <person name="Hughes K."/>
            <person name="Justo A."/>
            <person name="Karasinski D."/>
            <person name="Kautmanova I."/>
            <person name="Kiss B."/>
            <person name="Kocsube S."/>
            <person name="Kotiranta H."/>
            <person name="LaButti K.M."/>
            <person name="Lechner B.E."/>
            <person name="Liimatainen K."/>
            <person name="Lipzen A."/>
            <person name="Lukacs Z."/>
            <person name="Mihaltcheva S."/>
            <person name="Morgado L.N."/>
            <person name="Niskanen T."/>
            <person name="Noordeloos M.E."/>
            <person name="Ohm R.A."/>
            <person name="Ortiz-Santana B."/>
            <person name="Ovrebo C."/>
            <person name="Racz N."/>
            <person name="Riley R."/>
            <person name="Savchenko A."/>
            <person name="Shiryaev A."/>
            <person name="Soop K."/>
            <person name="Spirin V."/>
            <person name="Szebenyi C."/>
            <person name="Tomsovsky M."/>
            <person name="Tulloss R.E."/>
            <person name="Uehling J."/>
            <person name="Grigoriev I.V."/>
            <person name="Vagvolgyi C."/>
            <person name="Papp T."/>
            <person name="Martin F.M."/>
            <person name="Miettinen O."/>
            <person name="Hibbett D.S."/>
            <person name="Nagy L.G."/>
        </authorList>
    </citation>
    <scope>NUCLEOTIDE SEQUENCE [LARGE SCALE GENOMIC DNA]</scope>
    <source>
        <strain evidence="3 4">CBS 166.37</strain>
    </source>
</reference>
<dbReference type="OrthoDB" id="3193718at2759"/>
<evidence type="ECO:0000256" key="1">
    <source>
        <dbReference type="SAM" id="MobiDB-lite"/>
    </source>
</evidence>
<dbReference type="Proteomes" id="UP000308652">
    <property type="component" value="Unassembled WGS sequence"/>
</dbReference>
<feature type="transmembrane region" description="Helical" evidence="2">
    <location>
        <begin position="123"/>
        <end position="142"/>
    </location>
</feature>
<dbReference type="GO" id="GO:0070072">
    <property type="term" value="P:vacuolar proton-transporting V-type ATPase complex assembly"/>
    <property type="evidence" value="ECO:0007669"/>
    <property type="project" value="InterPro"/>
</dbReference>
<dbReference type="Pfam" id="PF11712">
    <property type="entry name" value="Vma12"/>
    <property type="match status" value="1"/>
</dbReference>
<feature type="region of interest" description="Disordered" evidence="1">
    <location>
        <begin position="184"/>
        <end position="227"/>
    </location>
</feature>
<organism evidence="3 4">
    <name type="scientific">Crucibulum laeve</name>
    <dbReference type="NCBI Taxonomy" id="68775"/>
    <lineage>
        <taxon>Eukaryota</taxon>
        <taxon>Fungi</taxon>
        <taxon>Dikarya</taxon>
        <taxon>Basidiomycota</taxon>
        <taxon>Agaricomycotina</taxon>
        <taxon>Agaricomycetes</taxon>
        <taxon>Agaricomycetidae</taxon>
        <taxon>Agaricales</taxon>
        <taxon>Agaricineae</taxon>
        <taxon>Nidulariaceae</taxon>
        <taxon>Crucibulum</taxon>
    </lineage>
</organism>
<protein>
    <recommendedName>
        <fullName evidence="5">Endoplasmic reticulum-based factor for assembly of V-ATPase-domain-containing protein</fullName>
    </recommendedName>
</protein>
<evidence type="ECO:0000313" key="3">
    <source>
        <dbReference type="EMBL" id="TFK39965.1"/>
    </source>
</evidence>
<dbReference type="EMBL" id="ML213598">
    <property type="protein sequence ID" value="TFK39965.1"/>
    <property type="molecule type" value="Genomic_DNA"/>
</dbReference>
<accession>A0A5C3M5P0</accession>
<keyword evidence="2" id="KW-0812">Transmembrane</keyword>
<feature type="transmembrane region" description="Helical" evidence="2">
    <location>
        <begin position="154"/>
        <end position="174"/>
    </location>
</feature>
<evidence type="ECO:0008006" key="5">
    <source>
        <dbReference type="Google" id="ProtNLM"/>
    </source>
</evidence>
<evidence type="ECO:0000256" key="2">
    <source>
        <dbReference type="SAM" id="Phobius"/>
    </source>
</evidence>